<accession>A0A6J7MBZ2</accession>
<dbReference type="InterPro" id="IPR043504">
    <property type="entry name" value="Peptidase_S1_PA_chymotrypsin"/>
</dbReference>
<name>A0A6J7MBZ2_9ZZZZ</name>
<proteinExistence type="predicted"/>
<dbReference type="AlphaFoldDB" id="A0A6J7MBZ2"/>
<reference evidence="2" key="1">
    <citation type="submission" date="2020-05" db="EMBL/GenBank/DDBJ databases">
        <authorList>
            <person name="Chiriac C."/>
            <person name="Salcher M."/>
            <person name="Ghai R."/>
            <person name="Kavagutti S V."/>
        </authorList>
    </citation>
    <scope>NUCLEOTIDE SEQUENCE</scope>
</reference>
<dbReference type="Gene3D" id="2.40.10.10">
    <property type="entry name" value="Trypsin-like serine proteases"/>
    <property type="match status" value="1"/>
</dbReference>
<evidence type="ECO:0000313" key="2">
    <source>
        <dbReference type="EMBL" id="CAB4975963.1"/>
    </source>
</evidence>
<organism evidence="2">
    <name type="scientific">freshwater metagenome</name>
    <dbReference type="NCBI Taxonomy" id="449393"/>
    <lineage>
        <taxon>unclassified sequences</taxon>
        <taxon>metagenomes</taxon>
        <taxon>ecological metagenomes</taxon>
    </lineage>
</organism>
<dbReference type="EMBL" id="CAFAAJ010000028">
    <property type="protein sequence ID" value="CAB4795650.1"/>
    <property type="molecule type" value="Genomic_DNA"/>
</dbReference>
<evidence type="ECO:0000313" key="1">
    <source>
        <dbReference type="EMBL" id="CAB4795650.1"/>
    </source>
</evidence>
<sequence>MSGRNSGTGCGAVTGNDVDMMVNGVMYLHTGTIARTCLSGDSGGPVYATPSSTTATAAGTVISCTTNLTRFSMVFWIAHTTSGAIAVG</sequence>
<dbReference type="EMBL" id="CAFBON010000013">
    <property type="protein sequence ID" value="CAB4975963.1"/>
    <property type="molecule type" value="Genomic_DNA"/>
</dbReference>
<gene>
    <name evidence="1" type="ORF">UFOPK3001_00612</name>
    <name evidence="2" type="ORF">UFOPK3954_00238</name>
</gene>
<protein>
    <submittedName>
        <fullName evidence="2">Unannotated protein</fullName>
    </submittedName>
</protein>